<dbReference type="GO" id="GO:0004342">
    <property type="term" value="F:glucosamine-6-phosphate deaminase activity"/>
    <property type="evidence" value="ECO:0007669"/>
    <property type="project" value="InterPro"/>
</dbReference>
<dbReference type="OrthoDB" id="9791139at2"/>
<keyword evidence="4" id="KW-1185">Reference proteome</keyword>
<evidence type="ECO:0000256" key="1">
    <source>
        <dbReference type="ARBA" id="ARBA00022801"/>
    </source>
</evidence>
<dbReference type="CDD" id="cd01399">
    <property type="entry name" value="GlcN6P_deaminase"/>
    <property type="match status" value="1"/>
</dbReference>
<dbReference type="RefSeq" id="WP_114065286.1">
    <property type="nucleotide sequence ID" value="NZ_CP030850.1"/>
</dbReference>
<dbReference type="GO" id="GO:0005737">
    <property type="term" value="C:cytoplasm"/>
    <property type="evidence" value="ECO:0007669"/>
    <property type="project" value="TreeGrafter"/>
</dbReference>
<organism evidence="3 4">
    <name type="scientific">Runella rosea</name>
    <dbReference type="NCBI Taxonomy" id="2259595"/>
    <lineage>
        <taxon>Bacteria</taxon>
        <taxon>Pseudomonadati</taxon>
        <taxon>Bacteroidota</taxon>
        <taxon>Cytophagia</taxon>
        <taxon>Cytophagales</taxon>
        <taxon>Spirosomataceae</taxon>
        <taxon>Runella</taxon>
    </lineage>
</organism>
<name>A0A344TCX8_9BACT</name>
<feature type="domain" description="Glucosamine/galactosamine-6-phosphate isomerase" evidence="2">
    <location>
        <begin position="11"/>
        <end position="225"/>
    </location>
</feature>
<dbReference type="GO" id="GO:0006046">
    <property type="term" value="P:N-acetylglucosamine catabolic process"/>
    <property type="evidence" value="ECO:0007669"/>
    <property type="project" value="TreeGrafter"/>
</dbReference>
<dbReference type="SUPFAM" id="SSF100950">
    <property type="entry name" value="NagB/RpiA/CoA transferase-like"/>
    <property type="match status" value="1"/>
</dbReference>
<accession>A0A344TCX8</accession>
<dbReference type="GO" id="GO:0019262">
    <property type="term" value="P:N-acetylneuraminate catabolic process"/>
    <property type="evidence" value="ECO:0007669"/>
    <property type="project" value="TreeGrafter"/>
</dbReference>
<dbReference type="InterPro" id="IPR018321">
    <property type="entry name" value="Glucosamine6P_isomerase_CS"/>
</dbReference>
<dbReference type="Gene3D" id="3.40.50.1360">
    <property type="match status" value="1"/>
</dbReference>
<dbReference type="Pfam" id="PF01182">
    <property type="entry name" value="Glucosamine_iso"/>
    <property type="match status" value="1"/>
</dbReference>
<dbReference type="KEGG" id="run:DR864_01515"/>
<evidence type="ECO:0000259" key="2">
    <source>
        <dbReference type="Pfam" id="PF01182"/>
    </source>
</evidence>
<dbReference type="PANTHER" id="PTHR11280:SF5">
    <property type="entry name" value="GLUCOSAMINE-6-PHOSPHATE ISOMERASE"/>
    <property type="match status" value="1"/>
</dbReference>
<dbReference type="GO" id="GO:0042802">
    <property type="term" value="F:identical protein binding"/>
    <property type="evidence" value="ECO:0007669"/>
    <property type="project" value="TreeGrafter"/>
</dbReference>
<dbReference type="Proteomes" id="UP000251993">
    <property type="component" value="Chromosome"/>
</dbReference>
<dbReference type="InterPro" id="IPR004547">
    <property type="entry name" value="Glucosamine6P_isomerase"/>
</dbReference>
<gene>
    <name evidence="3" type="ORF">DR864_01515</name>
</gene>
<evidence type="ECO:0000313" key="4">
    <source>
        <dbReference type="Proteomes" id="UP000251993"/>
    </source>
</evidence>
<sequence length="237" mass="25619">MNYHVFPTYEALSTHAADFILAYVRNHPQATICVASGETPLLTFQKIVANTQPGDFDQVTFVALDEWVGIAPDNAGSCRSYIDAPLIKPLGISPDRVSFFDGLAPDLEAECQRVNDFIANKGGLDIIMVGIGLNGHLGLNEPGSSFESYAHVSELEEVTASVGQKYFQSETRLTQGITVGLKHFLEAKTAIVLANGPRKKDIIKRVLEEPISESLPATALKLHSNGHLWVDAAADAS</sequence>
<dbReference type="InterPro" id="IPR037171">
    <property type="entry name" value="NagB/RpiA_transferase-like"/>
</dbReference>
<keyword evidence="1" id="KW-0378">Hydrolase</keyword>
<reference evidence="3 4" key="1">
    <citation type="submission" date="2018-07" db="EMBL/GenBank/DDBJ databases">
        <title>Genome sequencing of Runella.</title>
        <authorList>
            <person name="Baek M.-G."/>
            <person name="Yi H."/>
        </authorList>
    </citation>
    <scope>NUCLEOTIDE SEQUENCE [LARGE SCALE GENOMIC DNA]</scope>
    <source>
        <strain evidence="3 4">HYN0085</strain>
    </source>
</reference>
<proteinExistence type="predicted"/>
<dbReference type="AlphaFoldDB" id="A0A344TCX8"/>
<protein>
    <submittedName>
        <fullName evidence="3">Glucosamine-6-phosphate deaminase</fullName>
    </submittedName>
</protein>
<dbReference type="PANTHER" id="PTHR11280">
    <property type="entry name" value="GLUCOSAMINE-6-PHOSPHATE ISOMERASE"/>
    <property type="match status" value="1"/>
</dbReference>
<dbReference type="GO" id="GO:0005975">
    <property type="term" value="P:carbohydrate metabolic process"/>
    <property type="evidence" value="ECO:0007669"/>
    <property type="project" value="InterPro"/>
</dbReference>
<evidence type="ECO:0000313" key="3">
    <source>
        <dbReference type="EMBL" id="AXE16499.1"/>
    </source>
</evidence>
<dbReference type="GO" id="GO:0006043">
    <property type="term" value="P:glucosamine catabolic process"/>
    <property type="evidence" value="ECO:0007669"/>
    <property type="project" value="TreeGrafter"/>
</dbReference>
<dbReference type="EMBL" id="CP030850">
    <property type="protein sequence ID" value="AXE16499.1"/>
    <property type="molecule type" value="Genomic_DNA"/>
</dbReference>
<dbReference type="PROSITE" id="PS01161">
    <property type="entry name" value="GLC_GALNAC_ISOMERASE"/>
    <property type="match status" value="1"/>
</dbReference>
<dbReference type="InterPro" id="IPR006148">
    <property type="entry name" value="Glc/Gal-6P_isomerase"/>
</dbReference>